<reference evidence="1 2" key="1">
    <citation type="submission" date="2021-06" db="EMBL/GenBank/DDBJ databases">
        <title>Actinomycetes sequencing.</title>
        <authorList>
            <person name="Shan Q."/>
        </authorList>
    </citation>
    <scope>NUCLEOTIDE SEQUENCE [LARGE SCALE GENOMIC DNA]</scope>
    <source>
        <strain evidence="1 2">NEAU-G5</strain>
    </source>
</reference>
<dbReference type="Gene3D" id="3.40.50.1000">
    <property type="entry name" value="HAD superfamily/HAD-like"/>
    <property type="match status" value="1"/>
</dbReference>
<gene>
    <name evidence="1" type="ORF">KO481_00270</name>
</gene>
<dbReference type="NCBIfam" id="TIGR01549">
    <property type="entry name" value="HAD-SF-IA-v1"/>
    <property type="match status" value="1"/>
</dbReference>
<dbReference type="Pfam" id="PF00702">
    <property type="entry name" value="Hydrolase"/>
    <property type="match status" value="1"/>
</dbReference>
<dbReference type="SFLD" id="SFLDG01129">
    <property type="entry name" value="C1.5:_HAD__Beta-PGM__Phosphata"/>
    <property type="match status" value="1"/>
</dbReference>
<evidence type="ECO:0000313" key="2">
    <source>
        <dbReference type="Proteomes" id="UP000733379"/>
    </source>
</evidence>
<protein>
    <submittedName>
        <fullName evidence="1">HAD family hydrolase</fullName>
    </submittedName>
</protein>
<dbReference type="SUPFAM" id="SSF56784">
    <property type="entry name" value="HAD-like"/>
    <property type="match status" value="1"/>
</dbReference>
<accession>A0ABS6ASH2</accession>
<dbReference type="PANTHER" id="PTHR46649">
    <property type="match status" value="1"/>
</dbReference>
<name>A0ABS6ASH2_9NOCA</name>
<keyword evidence="2" id="KW-1185">Reference proteome</keyword>
<dbReference type="InterPro" id="IPR006439">
    <property type="entry name" value="HAD-SF_hydro_IA"/>
</dbReference>
<dbReference type="GO" id="GO:0016787">
    <property type="term" value="F:hydrolase activity"/>
    <property type="evidence" value="ECO:0007669"/>
    <property type="project" value="UniProtKB-KW"/>
</dbReference>
<proteinExistence type="predicted"/>
<dbReference type="PANTHER" id="PTHR46649:SF4">
    <property type="entry name" value="HALOACID DEHALOGENASE-LIKE HYDROLASE (HAD) SUPERFAMILY PROTEIN"/>
    <property type="match status" value="1"/>
</dbReference>
<dbReference type="InterPro" id="IPR023214">
    <property type="entry name" value="HAD_sf"/>
</dbReference>
<comment type="caution">
    <text evidence="1">The sequence shown here is derived from an EMBL/GenBank/DDBJ whole genome shotgun (WGS) entry which is preliminary data.</text>
</comment>
<organism evidence="1 2">
    <name type="scientific">Nocardia albiluteola</name>
    <dbReference type="NCBI Taxonomy" id="2842303"/>
    <lineage>
        <taxon>Bacteria</taxon>
        <taxon>Bacillati</taxon>
        <taxon>Actinomycetota</taxon>
        <taxon>Actinomycetes</taxon>
        <taxon>Mycobacteriales</taxon>
        <taxon>Nocardiaceae</taxon>
        <taxon>Nocardia</taxon>
    </lineage>
</organism>
<dbReference type="InterPro" id="IPR036412">
    <property type="entry name" value="HAD-like_sf"/>
</dbReference>
<dbReference type="PRINTS" id="PR00413">
    <property type="entry name" value="HADHALOGNASE"/>
</dbReference>
<keyword evidence="1" id="KW-0378">Hydrolase</keyword>
<evidence type="ECO:0000313" key="1">
    <source>
        <dbReference type="EMBL" id="MBU3059969.1"/>
    </source>
</evidence>
<dbReference type="SFLD" id="SFLDS00003">
    <property type="entry name" value="Haloacid_Dehalogenase"/>
    <property type="match status" value="1"/>
</dbReference>
<sequence>MMDGARIRAVVFDWRGTLASELTPEGWVREALRRTGRDDGARSVAAVLRSIRTAAGQPNRLQSPRGNTSYARHRETYYSVFADAALGDDLADALFAVDSDPSYNHFAVDAAETFTALIESDCRIAILSNIHVDIRPTFAAAGLLDSVDTFVLSGERGIQKPDPAIFHLALNHLGVPAEHALMVGDRPSRDGAAVEVGMPTLLVPQLTDPNDRRLHLVTRAAGACTF</sequence>
<dbReference type="Proteomes" id="UP000733379">
    <property type="component" value="Unassembled WGS sequence"/>
</dbReference>
<dbReference type="EMBL" id="JAHKNI010000001">
    <property type="protein sequence ID" value="MBU3059969.1"/>
    <property type="molecule type" value="Genomic_DNA"/>
</dbReference>